<accession>A0A3M9YFQ8</accession>
<dbReference type="InterPro" id="IPR036866">
    <property type="entry name" value="RibonucZ/Hydroxyglut_hydro"/>
</dbReference>
<sequence length="430" mass="48317">MTRIRYALAFIIVAVVCAEAAGRDGNMTTAESLLHSSIQALGGFNALASIKDVTYRGGLIYRAKSMADTFTLTGVETSVAPVGSQNITFMFDEPIIKQRIKRFHQLGPYWTWARPALEPVDYTMDVIGGDNGYAAVVEGNYLLFTPGAPPSGYVDGLLAAYLTNQAEKMSPLLLLTILSNGNFSLSTELIGSGVEMTSIYDHSLDVSVILDPSTKLPYIIRSYENHGMFGRSTRDLMLQDYIDVSGVYFPRRFKGIYNEYRVYEDYSVAEIMTNTKVSLPQLQTPREPHQLPMRDNSYDWSEISELYGIHVWAGAYRGTLKNLTAINPYPDLPGVWLLIFEDAEAYRQVVWEMDTYAIVLDCPAHQSHLVIQWVEEVLKKPVGYVWPSHHHHDHVSGINDYANAGAKVIVLDFARDYYTQVPNDQFITYS</sequence>
<keyword evidence="3" id="KW-1185">Reference proteome</keyword>
<dbReference type="Proteomes" id="UP000267145">
    <property type="component" value="Unassembled WGS sequence"/>
</dbReference>
<reference evidence="2 3" key="1">
    <citation type="submission" date="2018-10" db="EMBL/GenBank/DDBJ databases">
        <title>Genome sequence of Verticillium nonalfalfae VnAa140.</title>
        <authorList>
            <person name="Stajich J.E."/>
            <person name="Kasson M.T."/>
        </authorList>
    </citation>
    <scope>NUCLEOTIDE SEQUENCE [LARGE SCALE GENOMIC DNA]</scope>
    <source>
        <strain evidence="2 3">VnAa140</strain>
    </source>
</reference>
<dbReference type="AlphaFoldDB" id="A0A3M9YFQ8"/>
<dbReference type="Gene3D" id="3.60.15.10">
    <property type="entry name" value="Ribonuclease Z/Hydroxyacylglutathione hydrolase-like"/>
    <property type="match status" value="1"/>
</dbReference>
<dbReference type="EMBL" id="RBVV01000016">
    <property type="protein sequence ID" value="RNJ59407.1"/>
    <property type="molecule type" value="Genomic_DNA"/>
</dbReference>
<organism evidence="2 3">
    <name type="scientific">Verticillium nonalfalfae</name>
    <dbReference type="NCBI Taxonomy" id="1051616"/>
    <lineage>
        <taxon>Eukaryota</taxon>
        <taxon>Fungi</taxon>
        <taxon>Dikarya</taxon>
        <taxon>Ascomycota</taxon>
        <taxon>Pezizomycotina</taxon>
        <taxon>Sordariomycetes</taxon>
        <taxon>Hypocreomycetidae</taxon>
        <taxon>Glomerellales</taxon>
        <taxon>Plectosphaerellaceae</taxon>
        <taxon>Verticillium</taxon>
    </lineage>
</organism>
<evidence type="ECO:0000313" key="3">
    <source>
        <dbReference type="Proteomes" id="UP000267145"/>
    </source>
</evidence>
<gene>
    <name evidence="2" type="ORF">D7B24_002410</name>
</gene>
<dbReference type="GeneID" id="39606099"/>
<proteinExistence type="predicted"/>
<protein>
    <recommendedName>
        <fullName evidence="4">Metallo-beta-lactamase domain-containing protein</fullName>
    </recommendedName>
</protein>
<dbReference type="RefSeq" id="XP_028497565.1">
    <property type="nucleotide sequence ID" value="XM_028636619.1"/>
</dbReference>
<feature type="chain" id="PRO_5017931802" description="Metallo-beta-lactamase domain-containing protein" evidence="1">
    <location>
        <begin position="23"/>
        <end position="430"/>
    </location>
</feature>
<keyword evidence="1" id="KW-0732">Signal</keyword>
<comment type="caution">
    <text evidence="2">The sequence shown here is derived from an EMBL/GenBank/DDBJ whole genome shotgun (WGS) entry which is preliminary data.</text>
</comment>
<evidence type="ECO:0000313" key="2">
    <source>
        <dbReference type="EMBL" id="RNJ59407.1"/>
    </source>
</evidence>
<name>A0A3M9YFQ8_9PEZI</name>
<feature type="signal peptide" evidence="1">
    <location>
        <begin position="1"/>
        <end position="22"/>
    </location>
</feature>
<evidence type="ECO:0000256" key="1">
    <source>
        <dbReference type="SAM" id="SignalP"/>
    </source>
</evidence>
<dbReference type="SUPFAM" id="SSF56281">
    <property type="entry name" value="Metallo-hydrolase/oxidoreductase"/>
    <property type="match status" value="1"/>
</dbReference>
<evidence type="ECO:0008006" key="4">
    <source>
        <dbReference type="Google" id="ProtNLM"/>
    </source>
</evidence>